<name>A0ABS6S3U5_9BACT</name>
<reference evidence="3 4" key="1">
    <citation type="journal article" date="2020" name="J Geophys Res Biogeosci">
        <title>Magnetotaxis as an Adaptation to Enable Bacterial Shuttling of Microbial Sulfur and Sulfur Cycling Across Aquatic Oxic#Anoxic Interfaces.</title>
        <authorList>
            <person name="Li J."/>
            <person name="Liu P."/>
            <person name="Wang J."/>
            <person name="Roberts A.P."/>
            <person name="Pan Y."/>
        </authorList>
    </citation>
    <scope>NUCLEOTIDE SEQUENCE [LARGE SCALE GENOMIC DNA]</scope>
    <source>
        <strain evidence="3 4">MYR-1_YQ</strain>
    </source>
</reference>
<dbReference type="EMBL" id="JABXWD010000643">
    <property type="protein sequence ID" value="MBV6343528.1"/>
    <property type="molecule type" value="Genomic_DNA"/>
</dbReference>
<dbReference type="RefSeq" id="WP_218254143.1">
    <property type="nucleotide sequence ID" value="NZ_JABXWD010000643.1"/>
</dbReference>
<keyword evidence="2" id="KW-0732">Signal</keyword>
<evidence type="ECO:0000256" key="2">
    <source>
        <dbReference type="SAM" id="SignalP"/>
    </source>
</evidence>
<evidence type="ECO:0000313" key="4">
    <source>
        <dbReference type="Proteomes" id="UP001196980"/>
    </source>
</evidence>
<gene>
    <name evidence="3" type="ORF">HWQ67_18315</name>
</gene>
<evidence type="ECO:0000313" key="3">
    <source>
        <dbReference type="EMBL" id="MBV6343528.1"/>
    </source>
</evidence>
<feature type="compositionally biased region" description="Low complexity" evidence="1">
    <location>
        <begin position="47"/>
        <end position="57"/>
    </location>
</feature>
<sequence>MKVCRVLLLILALFTYTCGGTGGGVGTSSLPASQGGAPPATGDDDSGTSTTSTSPASMTFVASPSTINYLELSTITATVLDGTGASVPDGTVVTFSVSPAGYGAVTAQDITVNGVATATFTAANTTGTVVITASTGGISKNVSVKIEQTGAPASINLTALPAALTVQGTASITATVLDNLGANVPDGTTVTFSVSPSGYGLVTTQATTVSGVATATLLALNTPGTVVVTGSAGGVSDTASIVISAAATGSLEFCCATPTVIGISGSGQTETSLILFLVKDINGNNVVDGTSVSFTMSGPSGGRLPSAGGEYLGTDDGTPTTASASTVDGVAGVYLHSGSVAGPVLVIATVAGMSSASTGISIGGGIPNDAHLTLTTNKFNLEGLDWANIQANISVFMADRFGNYNILENTAVSFYAESGAIDRNAVTDDGSATVVFRTQNPIPYDVQP</sequence>
<comment type="caution">
    <text evidence="3">The sequence shown here is derived from an EMBL/GenBank/DDBJ whole genome shotgun (WGS) entry which is preliminary data.</text>
</comment>
<feature type="chain" id="PRO_5046741793" description="Big-1 domain-containing protein" evidence="2">
    <location>
        <begin position="20"/>
        <end position="448"/>
    </location>
</feature>
<keyword evidence="4" id="KW-1185">Reference proteome</keyword>
<evidence type="ECO:0000256" key="1">
    <source>
        <dbReference type="SAM" id="MobiDB-lite"/>
    </source>
</evidence>
<feature type="signal peptide" evidence="2">
    <location>
        <begin position="1"/>
        <end position="19"/>
    </location>
</feature>
<accession>A0ABS6S3U5</accession>
<dbReference type="Proteomes" id="UP001196980">
    <property type="component" value="Unassembled WGS sequence"/>
</dbReference>
<feature type="non-terminal residue" evidence="3">
    <location>
        <position position="448"/>
    </location>
</feature>
<evidence type="ECO:0008006" key="5">
    <source>
        <dbReference type="Google" id="ProtNLM"/>
    </source>
</evidence>
<protein>
    <recommendedName>
        <fullName evidence="5">Big-1 domain-containing protein</fullName>
    </recommendedName>
</protein>
<feature type="region of interest" description="Disordered" evidence="1">
    <location>
        <begin position="29"/>
        <end position="57"/>
    </location>
</feature>
<proteinExistence type="predicted"/>
<organism evidence="3 4">
    <name type="scientific">Candidatus Magnetobacterium casense</name>
    <dbReference type="NCBI Taxonomy" id="1455061"/>
    <lineage>
        <taxon>Bacteria</taxon>
        <taxon>Pseudomonadati</taxon>
        <taxon>Nitrospirota</taxon>
        <taxon>Thermodesulfovibrionia</taxon>
        <taxon>Thermodesulfovibrionales</taxon>
        <taxon>Candidatus Magnetobacteriaceae</taxon>
        <taxon>Candidatus Magnetobacterium</taxon>
    </lineage>
</organism>